<evidence type="ECO:0000313" key="7">
    <source>
        <dbReference type="Proteomes" id="UP001501844"/>
    </source>
</evidence>
<reference evidence="7" key="1">
    <citation type="journal article" date="2019" name="Int. J. Syst. Evol. Microbiol.">
        <title>The Global Catalogue of Microorganisms (GCM) 10K type strain sequencing project: providing services to taxonomists for standard genome sequencing and annotation.</title>
        <authorList>
            <consortium name="The Broad Institute Genomics Platform"/>
            <consortium name="The Broad Institute Genome Sequencing Center for Infectious Disease"/>
            <person name="Wu L."/>
            <person name="Ma J."/>
        </authorList>
    </citation>
    <scope>NUCLEOTIDE SEQUENCE [LARGE SCALE GENOMIC DNA]</scope>
    <source>
        <strain evidence="7">JCM 17917</strain>
    </source>
</reference>
<dbReference type="RefSeq" id="WP_345162533.1">
    <property type="nucleotide sequence ID" value="NZ_BAABGX010000001.1"/>
</dbReference>
<dbReference type="InterPro" id="IPR034718">
    <property type="entry name" value="RlpA"/>
</dbReference>
<dbReference type="SUPFAM" id="SSF50685">
    <property type="entry name" value="Barwin-like endoglucanases"/>
    <property type="match status" value="1"/>
</dbReference>
<name>A0ABP8FAI2_9BACT</name>
<dbReference type="Proteomes" id="UP001501844">
    <property type="component" value="Unassembled WGS sequence"/>
</dbReference>
<dbReference type="EMBL" id="BAABGX010000001">
    <property type="protein sequence ID" value="GAA4298992.1"/>
    <property type="molecule type" value="Genomic_DNA"/>
</dbReference>
<dbReference type="EC" id="4.2.2.-" evidence="3"/>
<evidence type="ECO:0000256" key="1">
    <source>
        <dbReference type="ARBA" id="ARBA00023239"/>
    </source>
</evidence>
<dbReference type="Pfam" id="PF03330">
    <property type="entry name" value="DPBB_1"/>
    <property type="match status" value="1"/>
</dbReference>
<dbReference type="PANTHER" id="PTHR34183">
    <property type="entry name" value="ENDOLYTIC PEPTIDOGLYCAN TRANSGLYCOSYLASE RLPA"/>
    <property type="match status" value="1"/>
</dbReference>
<dbReference type="HAMAP" id="MF_02071">
    <property type="entry name" value="RlpA"/>
    <property type="match status" value="1"/>
</dbReference>
<comment type="caution">
    <text evidence="6">The sequence shown here is derived from an EMBL/GenBank/DDBJ whole genome shotgun (WGS) entry which is preliminary data.</text>
</comment>
<evidence type="ECO:0000256" key="2">
    <source>
        <dbReference type="ARBA" id="ARBA00023316"/>
    </source>
</evidence>
<proteinExistence type="inferred from homology"/>
<protein>
    <recommendedName>
        <fullName evidence="3">Probable endolytic peptidoglycan transglycosylase RlpA</fullName>
        <ecNumber evidence="3">4.2.2.-</ecNumber>
    </recommendedName>
</protein>
<evidence type="ECO:0000256" key="3">
    <source>
        <dbReference type="HAMAP-Rule" id="MF_02071"/>
    </source>
</evidence>
<accession>A0ABP8FAI2</accession>
<gene>
    <name evidence="3" type="primary">rlpA</name>
    <name evidence="6" type="ORF">GCM10023183_07740</name>
</gene>
<comment type="similarity">
    <text evidence="3 4">Belongs to the RlpA family.</text>
</comment>
<keyword evidence="1 3" id="KW-0456">Lyase</keyword>
<dbReference type="PANTHER" id="PTHR34183:SF8">
    <property type="entry name" value="ENDOLYTIC PEPTIDOGLYCAN TRANSGLYCOSYLASE RLPA-RELATED"/>
    <property type="match status" value="1"/>
</dbReference>
<dbReference type="InterPro" id="IPR009009">
    <property type="entry name" value="RlpA-like_DPBB"/>
</dbReference>
<dbReference type="InterPro" id="IPR012997">
    <property type="entry name" value="RplA"/>
</dbReference>
<dbReference type="CDD" id="cd22268">
    <property type="entry name" value="DPBB_RlpA-like"/>
    <property type="match status" value="1"/>
</dbReference>
<evidence type="ECO:0000259" key="5">
    <source>
        <dbReference type="Pfam" id="PF03330"/>
    </source>
</evidence>
<feature type="domain" description="RlpA-like protein double-psi beta-barrel" evidence="5">
    <location>
        <begin position="27"/>
        <end position="113"/>
    </location>
</feature>
<dbReference type="Gene3D" id="2.40.40.10">
    <property type="entry name" value="RlpA-like domain"/>
    <property type="match status" value="1"/>
</dbReference>
<evidence type="ECO:0000256" key="4">
    <source>
        <dbReference type="RuleBase" id="RU003495"/>
    </source>
</evidence>
<evidence type="ECO:0000313" key="6">
    <source>
        <dbReference type="EMBL" id="GAA4298992.1"/>
    </source>
</evidence>
<keyword evidence="2 3" id="KW-0961">Cell wall biogenesis/degradation</keyword>
<comment type="function">
    <text evidence="3">Lytic transglycosylase with a strong preference for naked glycan strands that lack stem peptides.</text>
</comment>
<organism evidence="6 7">
    <name type="scientific">Nibribacter koreensis</name>
    <dbReference type="NCBI Taxonomy" id="1084519"/>
    <lineage>
        <taxon>Bacteria</taxon>
        <taxon>Pseudomonadati</taxon>
        <taxon>Bacteroidota</taxon>
        <taxon>Cytophagia</taxon>
        <taxon>Cytophagales</taxon>
        <taxon>Hymenobacteraceae</taxon>
        <taxon>Nibribacter</taxon>
    </lineage>
</organism>
<dbReference type="NCBIfam" id="TIGR00413">
    <property type="entry name" value="rlpA"/>
    <property type="match status" value="1"/>
</dbReference>
<keyword evidence="7" id="KW-1185">Reference proteome</keyword>
<dbReference type="InterPro" id="IPR036908">
    <property type="entry name" value="RlpA-like_sf"/>
</dbReference>
<sequence length="138" mass="15400">MLRNILFLLLVLSPFLGLGTKPYKQLGKATYYASKYEGRKTSSGEKYDPSLPTAAHAYLPLNTYVKVENLSTGHVVVVKINDRMSKKSPFVIDLSKSAAQELNILGPGSKQVRITGITKEAALAYWQEEQDKHEQNRS</sequence>